<dbReference type="AlphaFoldDB" id="A0A2U3ENN5"/>
<reference evidence="1 2" key="1">
    <citation type="journal article" date="2016" name="Front. Microbiol.">
        <title>Genome and transcriptome sequences reveal the specific parasitism of the nematophagous Purpureocillium lilacinum 36-1.</title>
        <authorList>
            <person name="Xie J."/>
            <person name="Li S."/>
            <person name="Mo C."/>
            <person name="Xiao X."/>
            <person name="Peng D."/>
            <person name="Wang G."/>
            <person name="Xiao Y."/>
        </authorList>
    </citation>
    <scope>NUCLEOTIDE SEQUENCE [LARGE SCALE GENOMIC DNA]</scope>
    <source>
        <strain evidence="1 2">36-1</strain>
    </source>
</reference>
<sequence length="131" mass="14025">MKRTVNPASSELKDCYEAVLCPGRAQTVFMDLNAARELSTKYSRIKQAPIICILVRSQVRSSRWDGSKAAGISSSPSIRLTPTNANMGMSKTTEHDAVNRVQTGAFGAIGSANENKCMMAPLSSSVGLLSE</sequence>
<name>A0A2U3ENN5_PURLI</name>
<gene>
    <name evidence="1" type="ORF">PCL_03274</name>
</gene>
<dbReference type="Proteomes" id="UP000245956">
    <property type="component" value="Unassembled WGS sequence"/>
</dbReference>
<accession>A0A2U3ENN5</accession>
<protein>
    <submittedName>
        <fullName evidence="1">Uncharacterized protein</fullName>
    </submittedName>
</protein>
<dbReference type="EMBL" id="LCWV01000001">
    <property type="protein sequence ID" value="PWI76080.1"/>
    <property type="molecule type" value="Genomic_DNA"/>
</dbReference>
<organism evidence="1 2">
    <name type="scientific">Purpureocillium lilacinum</name>
    <name type="common">Paecilomyces lilacinus</name>
    <dbReference type="NCBI Taxonomy" id="33203"/>
    <lineage>
        <taxon>Eukaryota</taxon>
        <taxon>Fungi</taxon>
        <taxon>Dikarya</taxon>
        <taxon>Ascomycota</taxon>
        <taxon>Pezizomycotina</taxon>
        <taxon>Sordariomycetes</taxon>
        <taxon>Hypocreomycetidae</taxon>
        <taxon>Hypocreales</taxon>
        <taxon>Ophiocordycipitaceae</taxon>
        <taxon>Purpureocillium</taxon>
    </lineage>
</organism>
<proteinExistence type="predicted"/>
<evidence type="ECO:0000313" key="2">
    <source>
        <dbReference type="Proteomes" id="UP000245956"/>
    </source>
</evidence>
<evidence type="ECO:0000313" key="1">
    <source>
        <dbReference type="EMBL" id="PWI76080.1"/>
    </source>
</evidence>
<comment type="caution">
    <text evidence="1">The sequence shown here is derived from an EMBL/GenBank/DDBJ whole genome shotgun (WGS) entry which is preliminary data.</text>
</comment>